<dbReference type="OrthoDB" id="9790252at2"/>
<dbReference type="NCBIfam" id="NF008109">
    <property type="entry name" value="PRK10856.1"/>
    <property type="match status" value="1"/>
</dbReference>
<evidence type="ECO:0000313" key="4">
    <source>
        <dbReference type="Proteomes" id="UP000294441"/>
    </source>
</evidence>
<evidence type="ECO:0000256" key="1">
    <source>
        <dbReference type="SAM" id="Phobius"/>
    </source>
</evidence>
<keyword evidence="1" id="KW-1133">Transmembrane helix</keyword>
<dbReference type="InterPro" id="IPR010982">
    <property type="entry name" value="Lambda_DNA-bd_dom_sf"/>
</dbReference>
<dbReference type="GO" id="GO:0003677">
    <property type="term" value="F:DNA binding"/>
    <property type="evidence" value="ECO:0007669"/>
    <property type="project" value="InterPro"/>
</dbReference>
<accession>A0A451D8W2</accession>
<gene>
    <name evidence="3" type="primary">rodZ</name>
    <name evidence="3" type="ORF">ERCICURV3402_496</name>
</gene>
<dbReference type="AlphaFoldDB" id="A0A451D8W2"/>
<organism evidence="3 4">
    <name type="scientific">Candidatus Erwinia haradaeae</name>
    <dbReference type="NCBI Taxonomy" id="1922217"/>
    <lineage>
        <taxon>Bacteria</taxon>
        <taxon>Pseudomonadati</taxon>
        <taxon>Pseudomonadota</taxon>
        <taxon>Gammaproteobacteria</taxon>
        <taxon>Enterobacterales</taxon>
        <taxon>Erwiniaceae</taxon>
        <taxon>Erwinia</taxon>
    </lineage>
</organism>
<protein>
    <submittedName>
        <fullName evidence="3">Cytoskeleton protein RodZ, partial</fullName>
    </submittedName>
</protein>
<feature type="transmembrane region" description="Helical" evidence="1">
    <location>
        <begin position="112"/>
        <end position="133"/>
    </location>
</feature>
<reference evidence="3 4" key="1">
    <citation type="submission" date="2019-02" db="EMBL/GenBank/DDBJ databases">
        <authorList>
            <person name="Manzano-Marin A."/>
            <person name="Manzano-Marin A."/>
        </authorList>
    </citation>
    <scope>NUCLEOTIDE SEQUENCE [LARGE SCALE GENOMIC DNA]</scope>
    <source>
        <strain evidence="3 4">ErCicurvipes</strain>
    </source>
</reference>
<name>A0A451D8W2_9GAMM</name>
<dbReference type="Gene3D" id="1.10.260.40">
    <property type="entry name" value="lambda repressor-like DNA-binding domains"/>
    <property type="match status" value="1"/>
</dbReference>
<dbReference type="InterPro" id="IPR001387">
    <property type="entry name" value="Cro/C1-type_HTH"/>
</dbReference>
<dbReference type="EMBL" id="LR217713">
    <property type="protein sequence ID" value="VFP82144.1"/>
    <property type="molecule type" value="Genomic_DNA"/>
</dbReference>
<dbReference type="SUPFAM" id="SSF47413">
    <property type="entry name" value="lambda repressor-like DNA-binding domains"/>
    <property type="match status" value="1"/>
</dbReference>
<keyword evidence="1" id="KW-0472">Membrane</keyword>
<proteinExistence type="predicted"/>
<dbReference type="PROSITE" id="PS50943">
    <property type="entry name" value="HTH_CROC1"/>
    <property type="match status" value="1"/>
</dbReference>
<dbReference type="SMART" id="SM00530">
    <property type="entry name" value="HTH_XRE"/>
    <property type="match status" value="1"/>
</dbReference>
<sequence length="158" mass="18466">MTIEATQDKYHITLTGERLRNAREKLGLTQQHIAERLCLKVSIIRDIEEDTVSSSLASTFLRGYIRSYARLVQISEEELITLMEQQMPVNDAKVEIMQSYSLGQQKTKRDNWFMLITWLILILILGLTMTWWWQNYTTTQDHLVSIKTSNTIITGENR</sequence>
<dbReference type="PANTHER" id="PTHR34475:SF1">
    <property type="entry name" value="CYTOSKELETON PROTEIN RODZ"/>
    <property type="match status" value="1"/>
</dbReference>
<dbReference type="Proteomes" id="UP000294441">
    <property type="component" value="Chromosome 1"/>
</dbReference>
<dbReference type="PANTHER" id="PTHR34475">
    <property type="match status" value="1"/>
</dbReference>
<evidence type="ECO:0000259" key="2">
    <source>
        <dbReference type="PROSITE" id="PS50943"/>
    </source>
</evidence>
<feature type="domain" description="HTH cro/C1-type" evidence="2">
    <location>
        <begin position="19"/>
        <end position="48"/>
    </location>
</feature>
<evidence type="ECO:0000313" key="3">
    <source>
        <dbReference type="EMBL" id="VFP82144.1"/>
    </source>
</evidence>
<dbReference type="InterPro" id="IPR050400">
    <property type="entry name" value="Bact_Cytoskel_RodZ"/>
</dbReference>
<dbReference type="CDD" id="cd00093">
    <property type="entry name" value="HTH_XRE"/>
    <property type="match status" value="1"/>
</dbReference>
<dbReference type="Pfam" id="PF13413">
    <property type="entry name" value="HTH_25"/>
    <property type="match status" value="1"/>
</dbReference>
<keyword evidence="1" id="KW-0812">Transmembrane</keyword>